<dbReference type="InterPro" id="IPR036318">
    <property type="entry name" value="FAD-bd_PCMH-like_sf"/>
</dbReference>
<dbReference type="FunCoup" id="A5DUQ9">
    <property type="interactions" value="198"/>
</dbReference>
<evidence type="ECO:0000259" key="13">
    <source>
        <dbReference type="PROSITE" id="PS51387"/>
    </source>
</evidence>
<dbReference type="SUPFAM" id="SSF55103">
    <property type="entry name" value="FAD-linked oxidases, C-terminal domain"/>
    <property type="match status" value="1"/>
</dbReference>
<dbReference type="InterPro" id="IPR016166">
    <property type="entry name" value="FAD-bd_PCMH"/>
</dbReference>
<evidence type="ECO:0000256" key="7">
    <source>
        <dbReference type="ARBA" id="ARBA00023002"/>
    </source>
</evidence>
<sequence>MLARNCMRWKFPSRQFARCQSNGAHSAPIKRANLGPNLTTSTRSTHSSPPPPTPKSNQFLAVFAASGLALTIGYFVGKSFQSTNSNREAIVKDHLSNNISSLDRSTAPLATLDSPVYANEEQFKEGLSKILDIVGKDNAQFDENVLKSFNDSFFSTHHPPNPQKQRPDVSITPTSTEQVSQILKIAHEYRIPVVANSGLTSLEGQNIHTRGPYSISLSFAKMDQILAFHPDDLDVVVQPGVGWQELDDFLKDDPKGQNLLFGPDPGIGANIGGMVGTSASGTNAFKYGTMKENVVNLTVVLADGTVIKTRQRPRKSAAGYDLTRLFIGTEGTAGVVTEITLKLHVRPKLEFITVVAFPTIRDAATAAQTIISKGIQPNAMEILNDTMMSFVNETSEDEKRLETATLFFKLGGPTKQAIEEQLKVVDEIATQNHAIKIEKSTNDEQNAELWAARRNGLWSTYQYGSKVLKDPNDVQIWTTDVAVPVSKLSDVIDEINQDLIEDGFEGKFSVIGHIGDGNCHFLILYNSPDYAKTHAAVNKMVKRALQYEGTCTGEHGVGVGKRAYVVEELGEPTIDAMRQIKLALDPRRILNPDKVFKIDPKDDLDEQLNAGHIIEKQECRHNH</sequence>
<feature type="domain" description="FAD-binding PCMH-type" evidence="13">
    <location>
        <begin position="163"/>
        <end position="346"/>
    </location>
</feature>
<dbReference type="GO" id="GO:0005739">
    <property type="term" value="C:mitochondrion"/>
    <property type="evidence" value="ECO:0007669"/>
    <property type="project" value="UniProtKB-SubCell"/>
</dbReference>
<feature type="region of interest" description="Disordered" evidence="12">
    <location>
        <begin position="153"/>
        <end position="172"/>
    </location>
</feature>
<evidence type="ECO:0000256" key="1">
    <source>
        <dbReference type="ARBA" id="ARBA00001974"/>
    </source>
</evidence>
<evidence type="ECO:0000256" key="5">
    <source>
        <dbReference type="ARBA" id="ARBA00022827"/>
    </source>
</evidence>
<evidence type="ECO:0000256" key="10">
    <source>
        <dbReference type="ARBA" id="ARBA00051436"/>
    </source>
</evidence>
<keyword evidence="4" id="KW-0285">Flavoprotein</keyword>
<dbReference type="GO" id="GO:1903457">
    <property type="term" value="P:lactate catabolic process"/>
    <property type="evidence" value="ECO:0007669"/>
    <property type="project" value="TreeGrafter"/>
</dbReference>
<keyword evidence="15" id="KW-1185">Reference proteome</keyword>
<dbReference type="OrthoDB" id="7786253at2759"/>
<dbReference type="SUPFAM" id="SSF56176">
    <property type="entry name" value="FAD-binding/transporter-associated domain-like"/>
    <property type="match status" value="1"/>
</dbReference>
<dbReference type="eggNOG" id="KOG1231">
    <property type="taxonomic scope" value="Eukaryota"/>
</dbReference>
<dbReference type="KEGG" id="lel:PVL30_001060"/>
<dbReference type="Pfam" id="PF01565">
    <property type="entry name" value="FAD_binding_4"/>
    <property type="match status" value="1"/>
</dbReference>
<dbReference type="STRING" id="379508.A5DUQ9"/>
<proteinExistence type="inferred from homology"/>
<dbReference type="FunFam" id="3.30.70.2740:FF:000001">
    <property type="entry name" value="D-lactate dehydrogenase mitochondrial"/>
    <property type="match status" value="1"/>
</dbReference>
<dbReference type="InterPro" id="IPR016169">
    <property type="entry name" value="FAD-bd_PCMH_sub2"/>
</dbReference>
<comment type="subcellular location">
    <subcellularLocation>
        <location evidence="2">Mitochondrion</location>
    </subcellularLocation>
</comment>
<dbReference type="FunFam" id="1.10.45.10:FF:000001">
    <property type="entry name" value="D-lactate dehydrogenase mitochondrial"/>
    <property type="match status" value="1"/>
</dbReference>
<dbReference type="PANTHER" id="PTHR11748">
    <property type="entry name" value="D-LACTATE DEHYDROGENASE"/>
    <property type="match status" value="1"/>
</dbReference>
<keyword evidence="6" id="KW-0809">Transit peptide</keyword>
<dbReference type="Gene3D" id="1.10.45.10">
    <property type="entry name" value="Vanillyl-alcohol Oxidase, Chain A, domain 4"/>
    <property type="match status" value="1"/>
</dbReference>
<dbReference type="GO" id="GO:0004458">
    <property type="term" value="F:D-lactate dehydrogenase (cytochrome) activity"/>
    <property type="evidence" value="ECO:0007669"/>
    <property type="project" value="UniProtKB-EC"/>
</dbReference>
<keyword evidence="8" id="KW-0496">Mitochondrion</keyword>
<reference evidence="14 15" key="1">
    <citation type="journal article" date="2009" name="Nature">
        <title>Evolution of pathogenicity and sexual reproduction in eight Candida genomes.</title>
        <authorList>
            <person name="Butler G."/>
            <person name="Rasmussen M.D."/>
            <person name="Lin M.F."/>
            <person name="Santos M.A."/>
            <person name="Sakthikumar S."/>
            <person name="Munro C.A."/>
            <person name="Rheinbay E."/>
            <person name="Grabherr M."/>
            <person name="Forche A."/>
            <person name="Reedy J.L."/>
            <person name="Agrafioti I."/>
            <person name="Arnaud M.B."/>
            <person name="Bates S."/>
            <person name="Brown A.J."/>
            <person name="Brunke S."/>
            <person name="Costanzo M.C."/>
            <person name="Fitzpatrick D.A."/>
            <person name="de Groot P.W."/>
            <person name="Harris D."/>
            <person name="Hoyer L.L."/>
            <person name="Hube B."/>
            <person name="Klis F.M."/>
            <person name="Kodira C."/>
            <person name="Lennard N."/>
            <person name="Logue M.E."/>
            <person name="Martin R."/>
            <person name="Neiman A.M."/>
            <person name="Nikolaou E."/>
            <person name="Quail M.A."/>
            <person name="Quinn J."/>
            <person name="Santos M.C."/>
            <person name="Schmitzberger F.F."/>
            <person name="Sherlock G."/>
            <person name="Shah P."/>
            <person name="Silverstein K.A."/>
            <person name="Skrzypek M.S."/>
            <person name="Soll D."/>
            <person name="Staggs R."/>
            <person name="Stansfield I."/>
            <person name="Stumpf M.P."/>
            <person name="Sudbery P.E."/>
            <person name="Srikantha T."/>
            <person name="Zeng Q."/>
            <person name="Berman J."/>
            <person name="Berriman M."/>
            <person name="Heitman J."/>
            <person name="Gow N.A."/>
            <person name="Lorenz M.C."/>
            <person name="Birren B.W."/>
            <person name="Kellis M."/>
            <person name="Cuomo C.A."/>
        </authorList>
    </citation>
    <scope>NUCLEOTIDE SEQUENCE [LARGE SCALE GENOMIC DNA]</scope>
    <source>
        <strain evidence="15">ATCC 11503 / BCRC 21390 / CBS 2605 / JCM 1781 / NBRC 1676 / NRRL YB-4239</strain>
    </source>
</reference>
<evidence type="ECO:0000256" key="11">
    <source>
        <dbReference type="ARBA" id="ARBA00083446"/>
    </source>
</evidence>
<comment type="cofactor">
    <cofactor evidence="1">
        <name>FAD</name>
        <dbReference type="ChEBI" id="CHEBI:57692"/>
    </cofactor>
</comment>
<dbReference type="Gene3D" id="3.30.465.10">
    <property type="match status" value="1"/>
</dbReference>
<comment type="catalytic activity">
    <reaction evidence="10">
        <text>(R)-lactate + 2 Fe(III)-[cytochrome c] = 2 Fe(II)-[cytochrome c] + pyruvate + 2 H(+)</text>
        <dbReference type="Rhea" id="RHEA:13521"/>
        <dbReference type="Rhea" id="RHEA-COMP:10350"/>
        <dbReference type="Rhea" id="RHEA-COMP:14399"/>
        <dbReference type="ChEBI" id="CHEBI:15361"/>
        <dbReference type="ChEBI" id="CHEBI:15378"/>
        <dbReference type="ChEBI" id="CHEBI:16004"/>
        <dbReference type="ChEBI" id="CHEBI:29033"/>
        <dbReference type="ChEBI" id="CHEBI:29034"/>
        <dbReference type="EC" id="1.1.2.4"/>
    </reaction>
</comment>
<dbReference type="EC" id="1.1.2.4" evidence="9"/>
<dbReference type="VEuPathDB" id="FungiDB:LELG_01095"/>
<dbReference type="InterPro" id="IPR016171">
    <property type="entry name" value="Vanillyl_alc_oxidase_C-sub2"/>
</dbReference>
<dbReference type="PROSITE" id="PS51387">
    <property type="entry name" value="FAD_PCMH"/>
    <property type="match status" value="1"/>
</dbReference>
<dbReference type="GO" id="GO:0071949">
    <property type="term" value="F:FAD binding"/>
    <property type="evidence" value="ECO:0007669"/>
    <property type="project" value="InterPro"/>
</dbReference>
<protein>
    <recommendedName>
        <fullName evidence="9">D-lactate dehydrogenase (cytochrome)</fullName>
        <ecNumber evidence="9">1.1.2.4</ecNumber>
    </recommendedName>
    <alternativeName>
        <fullName evidence="11">D-lactate ferricytochrome C oxidoreductase</fullName>
    </alternativeName>
</protein>
<dbReference type="EMBL" id="CH981524">
    <property type="protein sequence ID" value="EDK42917.1"/>
    <property type="molecule type" value="Genomic_DNA"/>
</dbReference>
<name>A5DUQ9_LODEL</name>
<comment type="similarity">
    <text evidence="3">Belongs to the FAD-binding oxidoreductase/transferase type 4 family.</text>
</comment>
<evidence type="ECO:0000256" key="6">
    <source>
        <dbReference type="ARBA" id="ARBA00022946"/>
    </source>
</evidence>
<evidence type="ECO:0000256" key="3">
    <source>
        <dbReference type="ARBA" id="ARBA00008000"/>
    </source>
</evidence>
<accession>A5DUQ9</accession>
<dbReference type="GeneID" id="5235435"/>
<gene>
    <name evidence="14" type="ORF">LELG_01095</name>
</gene>
<dbReference type="FunFam" id="3.30.465.10:FF:000014">
    <property type="entry name" value="D-lactate dehydrogenase (Cytochrome), putative"/>
    <property type="match status" value="1"/>
</dbReference>
<dbReference type="GO" id="GO:0008720">
    <property type="term" value="F:D-lactate dehydrogenase (NAD+) activity"/>
    <property type="evidence" value="ECO:0007669"/>
    <property type="project" value="TreeGrafter"/>
</dbReference>
<evidence type="ECO:0000256" key="12">
    <source>
        <dbReference type="SAM" id="MobiDB-lite"/>
    </source>
</evidence>
<keyword evidence="7" id="KW-0560">Oxidoreductase</keyword>
<dbReference type="HOGENOM" id="CLU_017779_3_3_1"/>
<dbReference type="Pfam" id="PF02913">
    <property type="entry name" value="FAD-oxidase_C"/>
    <property type="match status" value="1"/>
</dbReference>
<dbReference type="AlphaFoldDB" id="A5DUQ9"/>
<evidence type="ECO:0000256" key="9">
    <source>
        <dbReference type="ARBA" id="ARBA00038897"/>
    </source>
</evidence>
<dbReference type="Gene3D" id="3.30.70.2740">
    <property type="match status" value="1"/>
</dbReference>
<dbReference type="InterPro" id="IPR016164">
    <property type="entry name" value="FAD-linked_Oxase-like_C"/>
</dbReference>
<evidence type="ECO:0000256" key="2">
    <source>
        <dbReference type="ARBA" id="ARBA00004173"/>
    </source>
</evidence>
<evidence type="ECO:0000256" key="4">
    <source>
        <dbReference type="ARBA" id="ARBA00022630"/>
    </source>
</evidence>
<dbReference type="OMA" id="TRPRVWQ"/>
<evidence type="ECO:0000256" key="8">
    <source>
        <dbReference type="ARBA" id="ARBA00023128"/>
    </source>
</evidence>
<keyword evidence="5" id="KW-0274">FAD</keyword>
<dbReference type="PANTHER" id="PTHR11748:SF111">
    <property type="entry name" value="D-LACTATE DEHYDROGENASE, MITOCHONDRIAL-RELATED"/>
    <property type="match status" value="1"/>
</dbReference>
<evidence type="ECO:0000313" key="14">
    <source>
        <dbReference type="EMBL" id="EDK42917.1"/>
    </source>
</evidence>
<dbReference type="InParanoid" id="A5DUQ9"/>
<evidence type="ECO:0000313" key="15">
    <source>
        <dbReference type="Proteomes" id="UP000001996"/>
    </source>
</evidence>
<dbReference type="InterPro" id="IPR006094">
    <property type="entry name" value="Oxid_FAD_bind_N"/>
</dbReference>
<organism evidence="14 15">
    <name type="scientific">Lodderomyces elongisporus (strain ATCC 11503 / CBS 2605 / JCM 1781 / NBRC 1676 / NRRL YB-4239)</name>
    <name type="common">Yeast</name>
    <name type="synonym">Saccharomyces elongisporus</name>
    <dbReference type="NCBI Taxonomy" id="379508"/>
    <lineage>
        <taxon>Eukaryota</taxon>
        <taxon>Fungi</taxon>
        <taxon>Dikarya</taxon>
        <taxon>Ascomycota</taxon>
        <taxon>Saccharomycotina</taxon>
        <taxon>Pichiomycetes</taxon>
        <taxon>Debaryomycetaceae</taxon>
        <taxon>Candida/Lodderomyces clade</taxon>
        <taxon>Lodderomyces</taxon>
    </lineage>
</organism>
<dbReference type="Proteomes" id="UP000001996">
    <property type="component" value="Unassembled WGS sequence"/>
</dbReference>
<feature type="region of interest" description="Disordered" evidence="12">
    <location>
        <begin position="22"/>
        <end position="56"/>
    </location>
</feature>
<dbReference type="InterPro" id="IPR004113">
    <property type="entry name" value="FAD-bd_oxidored_4_C"/>
</dbReference>